<evidence type="ECO:0000256" key="2">
    <source>
        <dbReference type="ARBA" id="ARBA00009677"/>
    </source>
</evidence>
<dbReference type="Proteomes" id="UP000184603">
    <property type="component" value="Unassembled WGS sequence"/>
</dbReference>
<accession>A0A1M7YDL1</accession>
<keyword evidence="4 5" id="KW-0975">Bacterial flagellum</keyword>
<dbReference type="EMBL" id="FRFE01000020">
    <property type="protein sequence ID" value="SHO50722.1"/>
    <property type="molecule type" value="Genomic_DNA"/>
</dbReference>
<dbReference type="Gene3D" id="2.60.98.20">
    <property type="entry name" value="Flagellar hook protein FlgE"/>
    <property type="match status" value="1"/>
</dbReference>
<keyword evidence="11" id="KW-1185">Reference proteome</keyword>
<evidence type="ECO:0000259" key="9">
    <source>
        <dbReference type="Pfam" id="PF22692"/>
    </source>
</evidence>
<keyword evidence="10" id="KW-0282">Flagellum</keyword>
<dbReference type="PANTHER" id="PTHR30435:SF1">
    <property type="entry name" value="FLAGELLAR HOOK PROTEIN FLGE"/>
    <property type="match status" value="1"/>
</dbReference>
<dbReference type="NCBIfam" id="TIGR03506">
    <property type="entry name" value="FlgEFG_subfam"/>
    <property type="match status" value="1"/>
</dbReference>
<proteinExistence type="inferred from homology"/>
<protein>
    <recommendedName>
        <fullName evidence="3 5">Flagellar hook protein FlgE</fullName>
    </recommendedName>
</protein>
<dbReference type="GO" id="GO:0071978">
    <property type="term" value="P:bacterial-type flagellum-dependent swarming motility"/>
    <property type="evidence" value="ECO:0007669"/>
    <property type="project" value="TreeGrafter"/>
</dbReference>
<dbReference type="RefSeq" id="WP_073615066.1">
    <property type="nucleotide sequence ID" value="NZ_FRFE01000020.1"/>
</dbReference>
<evidence type="ECO:0000256" key="4">
    <source>
        <dbReference type="ARBA" id="ARBA00023143"/>
    </source>
</evidence>
<dbReference type="PROSITE" id="PS00588">
    <property type="entry name" value="FLAGELLA_BB_ROD"/>
    <property type="match status" value="1"/>
</dbReference>
<dbReference type="GO" id="GO:0009424">
    <property type="term" value="C:bacterial-type flagellum hook"/>
    <property type="evidence" value="ECO:0007669"/>
    <property type="project" value="TreeGrafter"/>
</dbReference>
<keyword evidence="10" id="KW-0966">Cell projection</keyword>
<evidence type="ECO:0000259" key="8">
    <source>
        <dbReference type="Pfam" id="PF07559"/>
    </source>
</evidence>
<dbReference type="Pfam" id="PF06429">
    <property type="entry name" value="Flg_bbr_C"/>
    <property type="match status" value="1"/>
</dbReference>
<dbReference type="GO" id="GO:0009425">
    <property type="term" value="C:bacterial-type flagellum basal body"/>
    <property type="evidence" value="ECO:0007669"/>
    <property type="project" value="UniProtKB-SubCell"/>
</dbReference>
<dbReference type="SUPFAM" id="SSF117143">
    <property type="entry name" value="Flagellar hook protein flgE"/>
    <property type="match status" value="1"/>
</dbReference>
<gene>
    <name evidence="10" type="ORF">SAMN02745220_03612</name>
</gene>
<evidence type="ECO:0000256" key="5">
    <source>
        <dbReference type="RuleBase" id="RU362116"/>
    </source>
</evidence>
<feature type="domain" description="Flagellar basal-body/hook protein C-terminal" evidence="7">
    <location>
        <begin position="387"/>
        <end position="429"/>
    </location>
</feature>
<dbReference type="AlphaFoldDB" id="A0A1M7YDL1"/>
<evidence type="ECO:0000259" key="6">
    <source>
        <dbReference type="Pfam" id="PF00460"/>
    </source>
</evidence>
<dbReference type="Pfam" id="PF07559">
    <property type="entry name" value="FlgE_D2"/>
    <property type="match status" value="1"/>
</dbReference>
<dbReference type="InterPro" id="IPR011491">
    <property type="entry name" value="FlgE_D2"/>
</dbReference>
<reference evidence="10 11" key="1">
    <citation type="submission" date="2016-12" db="EMBL/GenBank/DDBJ databases">
        <authorList>
            <person name="Song W.-J."/>
            <person name="Kurnit D.M."/>
        </authorList>
    </citation>
    <scope>NUCLEOTIDE SEQUENCE [LARGE SCALE GENOMIC DNA]</scope>
    <source>
        <strain evidence="10 11">DSM 18488</strain>
    </source>
</reference>
<dbReference type="InterPro" id="IPR053967">
    <property type="entry name" value="LlgE_F_G-like_D1"/>
</dbReference>
<dbReference type="InterPro" id="IPR037058">
    <property type="entry name" value="Falgellar_hook_FlgE_sf"/>
</dbReference>
<dbReference type="STRING" id="1121416.SAMN02745220_03612"/>
<dbReference type="InterPro" id="IPR019776">
    <property type="entry name" value="Flagellar_basal_body_rod_CS"/>
</dbReference>
<dbReference type="Pfam" id="PF00460">
    <property type="entry name" value="Flg_bb_rod"/>
    <property type="match status" value="1"/>
</dbReference>
<dbReference type="OrthoDB" id="9804559at2"/>
<keyword evidence="10" id="KW-0969">Cilium</keyword>
<dbReference type="InterPro" id="IPR010930">
    <property type="entry name" value="Flg_bb/hook_C_dom"/>
</dbReference>
<dbReference type="GO" id="GO:0005829">
    <property type="term" value="C:cytosol"/>
    <property type="evidence" value="ECO:0007669"/>
    <property type="project" value="TreeGrafter"/>
</dbReference>
<organism evidence="10 11">
    <name type="scientific">Desulfopila aestuarii DSM 18488</name>
    <dbReference type="NCBI Taxonomy" id="1121416"/>
    <lineage>
        <taxon>Bacteria</taxon>
        <taxon>Pseudomonadati</taxon>
        <taxon>Thermodesulfobacteriota</taxon>
        <taxon>Desulfobulbia</taxon>
        <taxon>Desulfobulbales</taxon>
        <taxon>Desulfocapsaceae</taxon>
        <taxon>Desulfopila</taxon>
    </lineage>
</organism>
<dbReference type="InterPro" id="IPR020013">
    <property type="entry name" value="Flagellar_FlgE/F/G"/>
</dbReference>
<dbReference type="InterPro" id="IPR001444">
    <property type="entry name" value="Flag_bb_rod_N"/>
</dbReference>
<name>A0A1M7YDL1_9BACT</name>
<evidence type="ECO:0000259" key="7">
    <source>
        <dbReference type="Pfam" id="PF06429"/>
    </source>
</evidence>
<comment type="similarity">
    <text evidence="2 5">Belongs to the flagella basal body rod proteins family.</text>
</comment>
<feature type="domain" description="Flagellar hook protein FlgE D2" evidence="8">
    <location>
        <begin position="169"/>
        <end position="312"/>
    </location>
</feature>
<dbReference type="Pfam" id="PF22692">
    <property type="entry name" value="LlgE_F_G_D1"/>
    <property type="match status" value="1"/>
</dbReference>
<evidence type="ECO:0000256" key="1">
    <source>
        <dbReference type="ARBA" id="ARBA00004117"/>
    </source>
</evidence>
<evidence type="ECO:0000256" key="3">
    <source>
        <dbReference type="ARBA" id="ARBA00019015"/>
    </source>
</evidence>
<feature type="domain" description="Flagellar hook protein FlgE/F/G-like D1" evidence="9">
    <location>
        <begin position="88"/>
        <end position="147"/>
    </location>
</feature>
<sequence>MGISSALFSGVSGLNTNAQAMTVIGNNLANTNTIGFKGSRTIFADLLSASISGSGGESQVGRGVGLSSVDGNFAQGTFESTESSLDLAIEGKGFFMLTQEGDETVYYSRAGSFRFDRDGYLTNPEGYNVLGLPYNPDGTLTPGVPGVIQINNLGMAPGEPTAEVSFTTNLDASVVIPAVPIPFDYTDPDTFDYSTTVEIYDTLGTSHLMTTYYKKTGGPEVVPGDPNVWSVYWTAEDARGTPIGSVGVGPAPAGTLTFDGNGDLVTIPSTITIPGASLDWLNGSTAQDINITFNTTQYNSESSVISKEQDGFGPGALTGVNVDEAGAVIATYANGKNIYLANITLGAFNNPGSLKLAGSNLFLASPESGVARVGLPGEELGNVFTNSLEQSNVDMGLEFVRMITVQRGFQANSKIITTIDELMNELINLKR</sequence>
<dbReference type="PANTHER" id="PTHR30435">
    <property type="entry name" value="FLAGELLAR PROTEIN"/>
    <property type="match status" value="1"/>
</dbReference>
<feature type="domain" description="Flagellar basal body rod protein N-terminal" evidence="6">
    <location>
        <begin position="10"/>
        <end position="37"/>
    </location>
</feature>
<comment type="subcellular location">
    <subcellularLocation>
        <location evidence="1 5">Bacterial flagellum basal body</location>
    </subcellularLocation>
</comment>
<comment type="function">
    <text evidence="5">A flexible structure which links the flagellar filament to the drive apparatus in the basal body.</text>
</comment>
<evidence type="ECO:0000313" key="11">
    <source>
        <dbReference type="Proteomes" id="UP000184603"/>
    </source>
</evidence>
<evidence type="ECO:0000313" key="10">
    <source>
        <dbReference type="EMBL" id="SHO50722.1"/>
    </source>
</evidence>
<dbReference type="InterPro" id="IPR037925">
    <property type="entry name" value="FlgE/F/G-like"/>
</dbReference>